<evidence type="ECO:0000256" key="1">
    <source>
        <dbReference type="ARBA" id="ARBA00004651"/>
    </source>
</evidence>
<protein>
    <recommendedName>
        <fullName evidence="9">Lysine transporter LysE</fullName>
    </recommendedName>
</protein>
<dbReference type="PANTHER" id="PTHR30086">
    <property type="entry name" value="ARGININE EXPORTER PROTEIN ARGO"/>
    <property type="match status" value="1"/>
</dbReference>
<evidence type="ECO:0000256" key="6">
    <source>
        <dbReference type="SAM" id="Phobius"/>
    </source>
</evidence>
<reference evidence="7 8" key="1">
    <citation type="submission" date="2016-10" db="EMBL/GenBank/DDBJ databases">
        <title>Comparative genome analysis of multiple Pseudomonas spp. focuses on biocontrol and plant growth promoting traits.</title>
        <authorList>
            <person name="Tao X.-Y."/>
            <person name="Taylor C.G."/>
        </authorList>
    </citation>
    <scope>NUCLEOTIDE SEQUENCE [LARGE SCALE GENOMIC DNA]</scope>
    <source>
        <strain evidence="7 8">37D10</strain>
    </source>
</reference>
<keyword evidence="2" id="KW-1003">Cell membrane</keyword>
<accession>A0A423GME9</accession>
<evidence type="ECO:0000256" key="2">
    <source>
        <dbReference type="ARBA" id="ARBA00022475"/>
    </source>
</evidence>
<evidence type="ECO:0000256" key="5">
    <source>
        <dbReference type="ARBA" id="ARBA00023136"/>
    </source>
</evidence>
<sequence length="200" mass="21704">MDFQLWILFCVVFLSAAILPGPNVAFSMAQALDHGFKESFPGAIGFGLASGGHAVIVLSGLGILVKENPDILFWLKWVGVAYLLYLALKSLRSHSQVVVATSSKRTPLQMFTGAVIVSFTNPKGILTNIILFPTFINKTLPYIPQCIALVATAIFISTSVYAMYMLMARHATKIFRTKRQMSVVTGVLYIGVATAIATTI</sequence>
<keyword evidence="4 6" id="KW-1133">Transmembrane helix</keyword>
<dbReference type="Proteomes" id="UP000284684">
    <property type="component" value="Unassembled WGS sequence"/>
</dbReference>
<dbReference type="GO" id="GO:0005886">
    <property type="term" value="C:plasma membrane"/>
    <property type="evidence" value="ECO:0007669"/>
    <property type="project" value="UniProtKB-SubCell"/>
</dbReference>
<dbReference type="PANTHER" id="PTHR30086:SF20">
    <property type="entry name" value="ARGININE EXPORTER PROTEIN ARGO-RELATED"/>
    <property type="match status" value="1"/>
</dbReference>
<keyword evidence="5 6" id="KW-0472">Membrane</keyword>
<name>A0A423GME9_9PSED</name>
<evidence type="ECO:0000313" key="8">
    <source>
        <dbReference type="Proteomes" id="UP000284684"/>
    </source>
</evidence>
<feature type="transmembrane region" description="Helical" evidence="6">
    <location>
        <begin position="108"/>
        <end position="136"/>
    </location>
</feature>
<dbReference type="AlphaFoldDB" id="A0A423GME9"/>
<dbReference type="GO" id="GO:0015171">
    <property type="term" value="F:amino acid transmembrane transporter activity"/>
    <property type="evidence" value="ECO:0007669"/>
    <property type="project" value="TreeGrafter"/>
</dbReference>
<feature type="transmembrane region" description="Helical" evidence="6">
    <location>
        <begin position="6"/>
        <end position="28"/>
    </location>
</feature>
<feature type="transmembrane region" description="Helical" evidence="6">
    <location>
        <begin position="71"/>
        <end position="88"/>
    </location>
</feature>
<evidence type="ECO:0000256" key="3">
    <source>
        <dbReference type="ARBA" id="ARBA00022692"/>
    </source>
</evidence>
<dbReference type="InterPro" id="IPR001123">
    <property type="entry name" value="LeuE-type"/>
</dbReference>
<organism evidence="7 8">
    <name type="scientific">Pseudomonas brassicacearum</name>
    <dbReference type="NCBI Taxonomy" id="930166"/>
    <lineage>
        <taxon>Bacteria</taxon>
        <taxon>Pseudomonadati</taxon>
        <taxon>Pseudomonadota</taxon>
        <taxon>Gammaproteobacteria</taxon>
        <taxon>Pseudomonadales</taxon>
        <taxon>Pseudomonadaceae</taxon>
        <taxon>Pseudomonas</taxon>
    </lineage>
</organism>
<keyword evidence="3 6" id="KW-0812">Transmembrane</keyword>
<feature type="transmembrane region" description="Helical" evidence="6">
    <location>
        <begin position="40"/>
        <end position="65"/>
    </location>
</feature>
<feature type="transmembrane region" description="Helical" evidence="6">
    <location>
        <begin position="142"/>
        <end position="168"/>
    </location>
</feature>
<evidence type="ECO:0000256" key="4">
    <source>
        <dbReference type="ARBA" id="ARBA00022989"/>
    </source>
</evidence>
<proteinExistence type="predicted"/>
<dbReference type="RefSeq" id="WP_123584309.1">
    <property type="nucleotide sequence ID" value="NZ_MOBI01000023.1"/>
</dbReference>
<dbReference type="EMBL" id="MOBI01000023">
    <property type="protein sequence ID" value="ROM92635.1"/>
    <property type="molecule type" value="Genomic_DNA"/>
</dbReference>
<evidence type="ECO:0000313" key="7">
    <source>
        <dbReference type="EMBL" id="ROM92635.1"/>
    </source>
</evidence>
<gene>
    <name evidence="7" type="ORF">BK658_22140</name>
</gene>
<comment type="subcellular location">
    <subcellularLocation>
        <location evidence="1">Cell membrane</location>
        <topology evidence="1">Multi-pass membrane protein</topology>
    </subcellularLocation>
</comment>
<dbReference type="Pfam" id="PF01810">
    <property type="entry name" value="LysE"/>
    <property type="match status" value="1"/>
</dbReference>
<evidence type="ECO:0008006" key="9">
    <source>
        <dbReference type="Google" id="ProtNLM"/>
    </source>
</evidence>
<feature type="transmembrane region" description="Helical" evidence="6">
    <location>
        <begin position="180"/>
        <end position="198"/>
    </location>
</feature>
<comment type="caution">
    <text evidence="7">The sequence shown here is derived from an EMBL/GenBank/DDBJ whole genome shotgun (WGS) entry which is preliminary data.</text>
</comment>